<keyword evidence="8" id="KW-1185">Reference proteome</keyword>
<evidence type="ECO:0000256" key="3">
    <source>
        <dbReference type="PIRSR" id="PIRSR000379-2"/>
    </source>
</evidence>
<dbReference type="Pfam" id="PF01228">
    <property type="entry name" value="Gly_radical"/>
    <property type="match status" value="1"/>
</dbReference>
<dbReference type="NCBIfam" id="TIGR01774">
    <property type="entry name" value="PFL2-3"/>
    <property type="match status" value="1"/>
</dbReference>
<evidence type="ECO:0000313" key="8">
    <source>
        <dbReference type="Proteomes" id="UP000004935"/>
    </source>
</evidence>
<dbReference type="PIRSF" id="PIRSF000379">
    <property type="entry name" value="For_Ac_trans_1"/>
    <property type="match status" value="1"/>
</dbReference>
<dbReference type="eggNOG" id="COG1882">
    <property type="taxonomic scope" value="Bacteria"/>
</dbReference>
<dbReference type="EMBL" id="ABAX03000012">
    <property type="protein sequence ID" value="EDR97998.1"/>
    <property type="molecule type" value="Genomic_DNA"/>
</dbReference>
<dbReference type="InterPro" id="IPR010098">
    <property type="entry name" value="PFL2/GDeHydtase_fam"/>
</dbReference>
<dbReference type="STRING" id="411490.ANACAC_01621"/>
<dbReference type="PROSITE" id="PS00850">
    <property type="entry name" value="GLY_RADICAL_1"/>
    <property type="match status" value="1"/>
</dbReference>
<proteinExistence type="predicted"/>
<dbReference type="InterPro" id="IPR051215">
    <property type="entry name" value="GRE"/>
</dbReference>
<organism evidence="7 8">
    <name type="scientific">Anaerostipes caccae (strain DSM 14662 / CCUG 47493 / JCM 13470 / NCIMB 13811 / L1-92)</name>
    <dbReference type="NCBI Taxonomy" id="411490"/>
    <lineage>
        <taxon>Bacteria</taxon>
        <taxon>Bacillati</taxon>
        <taxon>Bacillota</taxon>
        <taxon>Clostridia</taxon>
        <taxon>Lachnospirales</taxon>
        <taxon>Lachnospiraceae</taxon>
        <taxon>Anaerostipes</taxon>
    </lineage>
</organism>
<dbReference type="FunFam" id="3.20.70.20:FF:000008">
    <property type="entry name" value="Hypothetical formate acetyltransferase 3"/>
    <property type="match status" value="1"/>
</dbReference>
<dbReference type="PROSITE" id="PS51554">
    <property type="entry name" value="PFL"/>
    <property type="match status" value="1"/>
</dbReference>
<accession>B0MDH8</accession>
<dbReference type="InterPro" id="IPR004184">
    <property type="entry name" value="PFL_dom"/>
</dbReference>
<evidence type="ECO:0000313" key="7">
    <source>
        <dbReference type="EMBL" id="EDR97998.1"/>
    </source>
</evidence>
<dbReference type="CDD" id="cd01677">
    <property type="entry name" value="PFL2_DhaB_BssA"/>
    <property type="match status" value="1"/>
</dbReference>
<evidence type="ECO:0000256" key="1">
    <source>
        <dbReference type="ARBA" id="ARBA00022818"/>
    </source>
</evidence>
<dbReference type="GO" id="GO:0008861">
    <property type="term" value="F:formate C-acetyltransferase activity"/>
    <property type="evidence" value="ECO:0007669"/>
    <property type="project" value="UniProtKB-EC"/>
</dbReference>
<evidence type="ECO:0000256" key="4">
    <source>
        <dbReference type="PROSITE-ProRule" id="PRU00493"/>
    </source>
</evidence>
<feature type="domain" description="Glycine radical" evidence="5">
    <location>
        <begin position="683"/>
        <end position="805"/>
    </location>
</feature>
<feature type="modified residue" description="Glycine radical" evidence="3 4">
    <location>
        <position position="780"/>
    </location>
</feature>
<keyword evidence="7" id="KW-0808">Transferase</keyword>
<reference evidence="7" key="2">
    <citation type="submission" date="2013-11" db="EMBL/GenBank/DDBJ databases">
        <title>Draft genome sequence of Anaerostipes caccae (DSM 14662).</title>
        <authorList>
            <person name="Sudarsanam P."/>
            <person name="Ley R."/>
            <person name="Guruge J."/>
            <person name="Turnbaugh P.J."/>
            <person name="Mahowald M."/>
            <person name="Liep D."/>
            <person name="Gordon J."/>
        </authorList>
    </citation>
    <scope>NUCLEOTIDE SEQUENCE</scope>
    <source>
        <strain evidence="7">DSM 14662</strain>
    </source>
</reference>
<feature type="domain" description="PFL" evidence="6">
    <location>
        <begin position="12"/>
        <end position="676"/>
    </location>
</feature>
<dbReference type="InterPro" id="IPR001150">
    <property type="entry name" value="Gly_radical"/>
</dbReference>
<evidence type="ECO:0000259" key="5">
    <source>
        <dbReference type="PROSITE" id="PS51149"/>
    </source>
</evidence>
<keyword evidence="2" id="KW-0456">Lyase</keyword>
<dbReference type="AlphaFoldDB" id="B0MDH8"/>
<keyword evidence="7" id="KW-0012">Acyltransferase</keyword>
<reference evidence="7" key="1">
    <citation type="submission" date="2007-11" db="EMBL/GenBank/DDBJ databases">
        <authorList>
            <person name="Fulton L."/>
            <person name="Clifton S."/>
            <person name="Fulton B."/>
            <person name="Xu J."/>
            <person name="Minx P."/>
            <person name="Pepin K.H."/>
            <person name="Johnson M."/>
            <person name="Thiruvilangam P."/>
            <person name="Bhonagiri V."/>
            <person name="Nash W.E."/>
            <person name="Mardis E.R."/>
            <person name="Wilson R.K."/>
        </authorList>
    </citation>
    <scope>NUCLEOTIDE SEQUENCE [LARGE SCALE GENOMIC DNA]</scope>
    <source>
        <strain evidence="7">DSM 14662</strain>
    </source>
</reference>
<keyword evidence="1 3" id="KW-0556">Organic radical</keyword>
<name>B0MDH8_ANACD</name>
<dbReference type="GO" id="GO:0016829">
    <property type="term" value="F:lyase activity"/>
    <property type="evidence" value="ECO:0007669"/>
    <property type="project" value="UniProtKB-KW"/>
</dbReference>
<evidence type="ECO:0000256" key="2">
    <source>
        <dbReference type="ARBA" id="ARBA00023239"/>
    </source>
</evidence>
<evidence type="ECO:0000259" key="6">
    <source>
        <dbReference type="PROSITE" id="PS51554"/>
    </source>
</evidence>
<dbReference type="InterPro" id="IPR019777">
    <property type="entry name" value="Form_AcTrfase_GR_CS"/>
</dbReference>
<dbReference type="PANTHER" id="PTHR43641:SF2">
    <property type="entry name" value="DEHYDRATASE YBIW-RELATED"/>
    <property type="match status" value="1"/>
</dbReference>
<dbReference type="GO" id="GO:0005829">
    <property type="term" value="C:cytosol"/>
    <property type="evidence" value="ECO:0007669"/>
    <property type="project" value="TreeGrafter"/>
</dbReference>
<protein>
    <submittedName>
        <fullName evidence="7">Formate C-acetyltransferase</fullName>
        <ecNumber evidence="7">2.3.1.54</ecNumber>
    </submittedName>
</protein>
<dbReference type="RefSeq" id="WP_006567104.1">
    <property type="nucleotide sequence ID" value="NZ_DS499733.1"/>
</dbReference>
<dbReference type="PROSITE" id="PS51149">
    <property type="entry name" value="GLY_RADICAL_2"/>
    <property type="match status" value="1"/>
</dbReference>
<gene>
    <name evidence="7" type="ORF">ANACAC_01621</name>
</gene>
<dbReference type="PANTHER" id="PTHR43641">
    <property type="entry name" value="FORMATE ACETYLTRANSFERASE 3-RELATED"/>
    <property type="match status" value="1"/>
</dbReference>
<dbReference type="EC" id="2.3.1.54" evidence="7"/>
<dbReference type="SUPFAM" id="SSF51998">
    <property type="entry name" value="PFL-like glycyl radical enzymes"/>
    <property type="match status" value="1"/>
</dbReference>
<comment type="caution">
    <text evidence="7">The sequence shown here is derived from an EMBL/GenBank/DDBJ whole genome shotgun (WGS) entry which is preliminary data.</text>
</comment>
<dbReference type="HOGENOM" id="CLU_009096_0_1_9"/>
<dbReference type="Pfam" id="PF02901">
    <property type="entry name" value="PFL-like"/>
    <property type="match status" value="1"/>
</dbReference>
<dbReference type="Gene3D" id="3.20.70.20">
    <property type="match status" value="1"/>
</dbReference>
<dbReference type="Proteomes" id="UP000004935">
    <property type="component" value="Unassembled WGS sequence"/>
</dbReference>
<sequence>MENKAHFGSLTDRMSAFREEVLDEKPYIDAERALLATQAYKENQNQPRVMVRALMLKKILENMTIYIEDKSVIAGNQATKNANAPIFPEYTMEFILNELDLFEKRDGDVFYITEETKQQLREIAPFWENNNLRARGEALLPDEVSVFMETGVFGMEGKLNAGDAHLAVNYERLLAEGLKGYEERTKAFKDALDFTDPESVDKNEFYKAVLIVIEAVHHFALRYSRLAEELAGKEKDPKRKAELEEMSRICSKVPYEPASSFKEAVQSVWFIQLILQIESNGHSLSYGRFDQYMYPYYKKEIQDGTMTEEEAGEILTCLWIKTLTINKIRSQAHTLSSAGSPMYQNVTIGGQTPDKKDAVNELSFAVLKSVAQTRLTQPNLTVRYHQNINKQFFDECIEVMKLGFGMPALNNDEIIIPSFINWGVKEEDAYNYSAIGCVETAVPGKWGYRCTGMSYINFPRVLLCAMNNGVDLTSGKRFTKGYGYFKDMDSYEDLLAAWDKTVREMTRYSVIVENVIDKASERDVPDILCSALTDDCIGRGKTIKEGGAVYDFISGLQVGIANMADSLAAIKQLVYEEKKITKEQLWNAILDDFQSPENQKIQEMLVNDVPKYGNDNDDVDLLVLEAYDSYLDEIKKYPNTRYQRGPIGGIRYGGTSSISANVGQGMGTKATPDGRNAFEPLAEGCSPAHNADKNGPTAVFKTVSKLPTEKITGGVLLNQKMTPQMLSTEENKQKLEMLIRTFFNRLHGYHVQYNIVSKETLLDAQVHPEDHKDLIVRVAGYSAFFNVLSKKHRMILLKEQSRHCN</sequence>